<gene>
    <name evidence="1" type="ORF">M8818_003291</name>
</gene>
<reference evidence="1" key="1">
    <citation type="submission" date="2024-02" db="EMBL/GenBank/DDBJ databases">
        <title>Metagenome Assembled Genome of Zalaria obscura JY119.</title>
        <authorList>
            <person name="Vighnesh L."/>
            <person name="Jagadeeshwari U."/>
            <person name="Venkata Ramana C."/>
            <person name="Sasikala C."/>
        </authorList>
    </citation>
    <scope>NUCLEOTIDE SEQUENCE</scope>
    <source>
        <strain evidence="1">JY119</strain>
    </source>
</reference>
<comment type="caution">
    <text evidence="1">The sequence shown here is derived from an EMBL/GenBank/DDBJ whole genome shotgun (WGS) entry which is preliminary data.</text>
</comment>
<sequence length="69" mass="7567">MSRISRTDVYSRYTGTAYLTTCTSIKQHGRHTLTTPSRPPDHQADHQADPSVKPSTSCISNWPAPTVPG</sequence>
<dbReference type="EMBL" id="JAMKPW020000014">
    <property type="protein sequence ID" value="KAK8211324.1"/>
    <property type="molecule type" value="Genomic_DNA"/>
</dbReference>
<keyword evidence="2" id="KW-1185">Reference proteome</keyword>
<accession>A0ACC3SF34</accession>
<evidence type="ECO:0000313" key="2">
    <source>
        <dbReference type="Proteomes" id="UP001320706"/>
    </source>
</evidence>
<organism evidence="1 2">
    <name type="scientific">Zalaria obscura</name>
    <dbReference type="NCBI Taxonomy" id="2024903"/>
    <lineage>
        <taxon>Eukaryota</taxon>
        <taxon>Fungi</taxon>
        <taxon>Dikarya</taxon>
        <taxon>Ascomycota</taxon>
        <taxon>Pezizomycotina</taxon>
        <taxon>Dothideomycetes</taxon>
        <taxon>Dothideomycetidae</taxon>
        <taxon>Dothideales</taxon>
        <taxon>Zalariaceae</taxon>
        <taxon>Zalaria</taxon>
    </lineage>
</organism>
<proteinExistence type="predicted"/>
<name>A0ACC3SF34_9PEZI</name>
<evidence type="ECO:0000313" key="1">
    <source>
        <dbReference type="EMBL" id="KAK8211324.1"/>
    </source>
</evidence>
<protein>
    <submittedName>
        <fullName evidence="1">Uncharacterized protein</fullName>
    </submittedName>
</protein>
<dbReference type="Proteomes" id="UP001320706">
    <property type="component" value="Unassembled WGS sequence"/>
</dbReference>